<comment type="subcellular location">
    <subcellularLocation>
        <location evidence="2">Nucleus</location>
    </subcellularLocation>
</comment>
<feature type="domain" description="PDZ" evidence="10">
    <location>
        <begin position="270"/>
        <end position="324"/>
    </location>
</feature>
<dbReference type="InterPro" id="IPR043504">
    <property type="entry name" value="Peptidase_S1_PA_chymotrypsin"/>
</dbReference>
<dbReference type="GO" id="GO:0120174">
    <property type="term" value="P:stress-induced homeostatically regulated protein degradation pathway"/>
    <property type="evidence" value="ECO:0007669"/>
    <property type="project" value="EnsemblFungi"/>
</dbReference>
<dbReference type="PRINTS" id="PR00834">
    <property type="entry name" value="PROTEASES2C"/>
</dbReference>
<dbReference type="Pfam" id="PF17820">
    <property type="entry name" value="PDZ_6"/>
    <property type="match status" value="1"/>
</dbReference>
<dbReference type="CDD" id="cd06719">
    <property type="entry name" value="PDZ2-4_Nma111p-like"/>
    <property type="match status" value="1"/>
</dbReference>
<dbReference type="InterPro" id="IPR025926">
    <property type="entry name" value="PDZ-like_dom"/>
</dbReference>
<dbReference type="GO" id="GO:0006915">
    <property type="term" value="P:apoptotic process"/>
    <property type="evidence" value="ECO:0007669"/>
    <property type="project" value="UniProtKB-KW"/>
</dbReference>
<evidence type="ECO:0000313" key="12">
    <source>
        <dbReference type="Proteomes" id="UP000095023"/>
    </source>
</evidence>
<gene>
    <name evidence="11" type="ORF">CANCADRAFT_76141</name>
</gene>
<reference evidence="12" key="1">
    <citation type="submission" date="2016-02" db="EMBL/GenBank/DDBJ databases">
        <title>Comparative genomics of biotechnologically important yeasts.</title>
        <authorList>
            <consortium name="DOE Joint Genome Institute"/>
            <person name="Riley R."/>
            <person name="Haridas S."/>
            <person name="Wolfe K.H."/>
            <person name="Lopes M.R."/>
            <person name="Hittinger C.T."/>
            <person name="Goker M."/>
            <person name="Salamov A."/>
            <person name="Wisecaver J."/>
            <person name="Long T.M."/>
            <person name="Aerts A.L."/>
            <person name="Barry K."/>
            <person name="Choi C."/>
            <person name="Clum A."/>
            <person name="Coughlan A.Y."/>
            <person name="Deshpande S."/>
            <person name="Douglass A.P."/>
            <person name="Hanson S.J."/>
            <person name="Klenk H.-P."/>
            <person name="Labutti K."/>
            <person name="Lapidus A."/>
            <person name="Lindquist E."/>
            <person name="Lipzen A."/>
            <person name="Meier-Kolthoff J.P."/>
            <person name="Ohm R.A."/>
            <person name="Otillar R.P."/>
            <person name="Pangilinan J."/>
            <person name="Peng Y."/>
            <person name="Rokas A."/>
            <person name="Rosa C.A."/>
            <person name="Scheuner C."/>
            <person name="Sibirny A.A."/>
            <person name="Slot J.C."/>
            <person name="Stielow J.B."/>
            <person name="Sun H."/>
            <person name="Kurtzman C.P."/>
            <person name="Blackwell M."/>
            <person name="Jeffries T.W."/>
            <person name="Grigoriev I.V."/>
        </authorList>
    </citation>
    <scope>NUCLEOTIDE SEQUENCE [LARGE SCALE GENOMIC DNA]</scope>
    <source>
        <strain evidence="12">NRRL Y-17796</strain>
    </source>
</reference>
<dbReference type="SUPFAM" id="SSF50494">
    <property type="entry name" value="Trypsin-like serine proteases"/>
    <property type="match status" value="2"/>
</dbReference>
<dbReference type="SUPFAM" id="SSF50156">
    <property type="entry name" value="PDZ domain-like"/>
    <property type="match status" value="3"/>
</dbReference>
<evidence type="ECO:0000256" key="4">
    <source>
        <dbReference type="ARBA" id="ARBA00020338"/>
    </source>
</evidence>
<evidence type="ECO:0000313" key="11">
    <source>
        <dbReference type="EMBL" id="ODV91838.1"/>
    </source>
</evidence>
<dbReference type="Gene3D" id="2.40.10.120">
    <property type="match status" value="1"/>
</dbReference>
<keyword evidence="9" id="KW-0539">Nucleus</keyword>
<dbReference type="GO" id="GO:0034605">
    <property type="term" value="P:cellular response to heat"/>
    <property type="evidence" value="ECO:0007669"/>
    <property type="project" value="EnsemblFungi"/>
</dbReference>
<dbReference type="Pfam" id="PF13365">
    <property type="entry name" value="Trypsin_2"/>
    <property type="match status" value="1"/>
</dbReference>
<keyword evidence="8" id="KW-0720">Serine protease</keyword>
<protein>
    <recommendedName>
        <fullName evidence="4">Pro-apoptotic serine protease NMA111</fullName>
    </recommendedName>
    <alternativeName>
        <fullName evidence="5">Pro-apoptotic serine protease nma111</fullName>
    </alternativeName>
</protein>
<dbReference type="CDD" id="cd06786">
    <property type="entry name" value="cpPDZ1_ScNma111-like"/>
    <property type="match status" value="1"/>
</dbReference>
<evidence type="ECO:0000256" key="2">
    <source>
        <dbReference type="ARBA" id="ARBA00004123"/>
    </source>
</evidence>
<dbReference type="InterPro" id="IPR009003">
    <property type="entry name" value="Peptidase_S1_PA"/>
</dbReference>
<dbReference type="EMBL" id="KV453841">
    <property type="protein sequence ID" value="ODV91838.1"/>
    <property type="molecule type" value="Genomic_DNA"/>
</dbReference>
<dbReference type="AlphaFoldDB" id="A0A1E4TJJ0"/>
<dbReference type="GO" id="GO:0006629">
    <property type="term" value="P:lipid metabolic process"/>
    <property type="evidence" value="ECO:0007669"/>
    <property type="project" value="EnsemblFungi"/>
</dbReference>
<evidence type="ECO:0000256" key="5">
    <source>
        <dbReference type="ARBA" id="ARBA00021524"/>
    </source>
</evidence>
<dbReference type="Proteomes" id="UP000095023">
    <property type="component" value="Unassembled WGS sequence"/>
</dbReference>
<keyword evidence="8" id="KW-0645">Protease</keyword>
<dbReference type="SMART" id="SM00228">
    <property type="entry name" value="PDZ"/>
    <property type="match status" value="3"/>
</dbReference>
<evidence type="ECO:0000256" key="8">
    <source>
        <dbReference type="ARBA" id="ARBA00022825"/>
    </source>
</evidence>
<evidence type="ECO:0000256" key="6">
    <source>
        <dbReference type="ARBA" id="ARBA00022703"/>
    </source>
</evidence>
<keyword evidence="6" id="KW-0053">Apoptosis</keyword>
<dbReference type="OrthoDB" id="4217619at2759"/>
<evidence type="ECO:0000259" key="10">
    <source>
        <dbReference type="PROSITE" id="PS50106"/>
    </source>
</evidence>
<keyword evidence="8" id="KW-0378">Hydrolase</keyword>
<name>A0A1E4TJJ0_9ASCO</name>
<dbReference type="InterPro" id="IPR001940">
    <property type="entry name" value="Peptidase_S1C"/>
</dbReference>
<dbReference type="PANTHER" id="PTHR46366">
    <property type="entry name" value="PRO-APOPTOTIC SERINE PROTEASE NMA111"/>
    <property type="match status" value="1"/>
</dbReference>
<comment type="function">
    <text evidence="1">Nuclear serine protease which mediates apoptosis.</text>
</comment>
<organism evidence="11 12">
    <name type="scientific">Tortispora caseinolytica NRRL Y-17796</name>
    <dbReference type="NCBI Taxonomy" id="767744"/>
    <lineage>
        <taxon>Eukaryota</taxon>
        <taxon>Fungi</taxon>
        <taxon>Dikarya</taxon>
        <taxon>Ascomycota</taxon>
        <taxon>Saccharomycotina</taxon>
        <taxon>Trigonopsidomycetes</taxon>
        <taxon>Trigonopsidales</taxon>
        <taxon>Trigonopsidaceae</taxon>
        <taxon>Tortispora</taxon>
    </lineage>
</organism>
<dbReference type="GO" id="GO:0005634">
    <property type="term" value="C:nucleus"/>
    <property type="evidence" value="ECO:0007669"/>
    <property type="project" value="UniProtKB-SubCell"/>
</dbReference>
<accession>A0A1E4TJJ0</accession>
<dbReference type="InterPro" id="IPR001478">
    <property type="entry name" value="PDZ"/>
</dbReference>
<proteinExistence type="inferred from homology"/>
<keyword evidence="7" id="KW-0677">Repeat</keyword>
<evidence type="ECO:0000256" key="9">
    <source>
        <dbReference type="ARBA" id="ARBA00023242"/>
    </source>
</evidence>
<sequence length="969" mass="106589">MTVKRRSSYSSPKKLKLSNDVSEPIEADIYGGETHSSAQWLHTIKQVVKSVVSVHFAQVAAFDGEPPLVSEATGFVVDASRGIIMTNRHVVGPGPFVGFAIFDNHEEVEVSPIYRDPVHDFGLLKFDPKAVHYMAVEELPLVPEGAKVGVEIRVVGNDAGEKLSILSGFISRLDRNAPDYGDLTYNDFNTEYIQAAASASGGSSGSPVVNVLGQVVALQAGGSSESSTDYFLPLYRALRALQCVQRGEPVSRGTIQTQWFLQPFDECRRLGLSAHDEKNMRSRFPQAIGLLVAETVLPGGPGYEKIQEGDILLAVNGESIASFSRVDDILDSSVGNAISIEICRGGDLITATCTVQDLHTITPDRYVEVSGSTFHNLSYQMARIYGLPVRGVFVASTGGSFKVDNHTSKGWLLESIDGVPTNDLDEFIDVMRKVPDRKRCVVTMRNLRDMHNAFTKVVRIDRHWTGKFRLAVRNDKTGIWDFSSLGPSPDPEPVVSYAARFVPRDLPANLEKSFVTVNCVIPVTIDGFPQTRRVSNGLVLDAEEGLVVVSRYTVPYNLCDIWVTVADSIEVEASVVFLHPLANYAIIKYDPSIVKVDVVSATLSAEPVNQGDSVLFVGHTYESRLLVVTTTVLDIPAIVIPPNPMTPRYRAVNVDAISIDTPLASKCPSGVLCAHDGTVKALWMNFLGERINGIDSDYRVGISVSDVMRSLKAIKAHGNASPRILDVEFHTLQLSQARVHGVSEEWLQKIEDANDERRQVFMVRKTSAGVPQQLKEGDIVLALNDKVFTRASDLEIASNLKEVTADIVRNRQHSRLKVHTVATDNIETSRIIMWCGAIIHEPHHAVRQQISKIHSKVYVSARMKGSPACQFGLTPTSFITHVNGAETKTLDGFMAEIAKISHGSYVRLRLMTFDNIPTVISIKTNLHYFPTMELCHTGSRWVKTTFKEGMHSVGLEMSADLLEDIDIDD</sequence>
<dbReference type="InterPro" id="IPR041489">
    <property type="entry name" value="PDZ_6"/>
</dbReference>
<evidence type="ECO:0000256" key="3">
    <source>
        <dbReference type="ARBA" id="ARBA00010541"/>
    </source>
</evidence>
<evidence type="ECO:0000256" key="7">
    <source>
        <dbReference type="ARBA" id="ARBA00022737"/>
    </source>
</evidence>
<comment type="similarity">
    <text evidence="3">Belongs to the peptidase S1C family.</text>
</comment>
<dbReference type="GO" id="GO:0004252">
    <property type="term" value="F:serine-type endopeptidase activity"/>
    <property type="evidence" value="ECO:0007669"/>
    <property type="project" value="EnsemblFungi"/>
</dbReference>
<dbReference type="InterPro" id="IPR036034">
    <property type="entry name" value="PDZ_sf"/>
</dbReference>
<dbReference type="Pfam" id="PF12812">
    <property type="entry name" value="PDZ_1"/>
    <property type="match status" value="2"/>
</dbReference>
<dbReference type="PROSITE" id="PS50106">
    <property type="entry name" value="PDZ"/>
    <property type="match status" value="1"/>
</dbReference>
<dbReference type="Gene3D" id="2.40.10.10">
    <property type="entry name" value="Trypsin-like serine proteases"/>
    <property type="match status" value="2"/>
</dbReference>
<dbReference type="Gene3D" id="2.30.42.10">
    <property type="match status" value="2"/>
</dbReference>
<keyword evidence="12" id="KW-1185">Reference proteome</keyword>
<evidence type="ECO:0000256" key="1">
    <source>
        <dbReference type="ARBA" id="ARBA00002558"/>
    </source>
</evidence>
<dbReference type="PANTHER" id="PTHR46366:SF8">
    <property type="entry name" value="PRO-APOPTOTIC SERINE PROTEASE NMA111"/>
    <property type="match status" value="1"/>
</dbReference>